<feature type="compositionally biased region" description="Basic and acidic residues" evidence="1">
    <location>
        <begin position="1"/>
        <end position="21"/>
    </location>
</feature>
<keyword evidence="4" id="KW-1185">Reference proteome</keyword>
<comment type="caution">
    <text evidence="3">The sequence shown here is derived from an EMBL/GenBank/DDBJ whole genome shotgun (WGS) entry which is preliminary data.</text>
</comment>
<protein>
    <submittedName>
        <fullName evidence="3">Uncharacterized protein</fullName>
    </submittedName>
</protein>
<dbReference type="Proteomes" id="UP000077342">
    <property type="component" value="Unassembled WGS sequence"/>
</dbReference>
<proteinExistence type="predicted"/>
<feature type="region of interest" description="Disordered" evidence="1">
    <location>
        <begin position="212"/>
        <end position="356"/>
    </location>
</feature>
<evidence type="ECO:0000256" key="2">
    <source>
        <dbReference type="SAM" id="Phobius"/>
    </source>
</evidence>
<feature type="compositionally biased region" description="Pro residues" evidence="1">
    <location>
        <begin position="233"/>
        <end position="248"/>
    </location>
</feature>
<feature type="region of interest" description="Disordered" evidence="1">
    <location>
        <begin position="1"/>
        <end position="96"/>
    </location>
</feature>
<feature type="region of interest" description="Disordered" evidence="1">
    <location>
        <begin position="371"/>
        <end position="418"/>
    </location>
</feature>
<feature type="compositionally biased region" description="Pro residues" evidence="1">
    <location>
        <begin position="371"/>
        <end position="383"/>
    </location>
</feature>
<feature type="compositionally biased region" description="Basic residues" evidence="1">
    <location>
        <begin position="83"/>
        <end position="96"/>
    </location>
</feature>
<keyword evidence="2" id="KW-0472">Membrane</keyword>
<organism evidence="3 4">
    <name type="scientific">Mycobacterium ostraviense</name>
    <dbReference type="NCBI Taxonomy" id="2738409"/>
    <lineage>
        <taxon>Bacteria</taxon>
        <taxon>Bacillati</taxon>
        <taxon>Actinomycetota</taxon>
        <taxon>Actinomycetes</taxon>
        <taxon>Mycobacteriales</taxon>
        <taxon>Mycobacteriaceae</taxon>
        <taxon>Mycobacterium</taxon>
    </lineage>
</organism>
<evidence type="ECO:0000313" key="3">
    <source>
        <dbReference type="EMBL" id="KZS60202.1"/>
    </source>
</evidence>
<evidence type="ECO:0000313" key="4">
    <source>
        <dbReference type="Proteomes" id="UP000077342"/>
    </source>
</evidence>
<keyword evidence="2" id="KW-0812">Transmembrane</keyword>
<accession>A0A163Y942</accession>
<feature type="transmembrane region" description="Helical" evidence="2">
    <location>
        <begin position="122"/>
        <end position="142"/>
    </location>
</feature>
<name>A0A163Y942_9MYCO</name>
<dbReference type="RefSeq" id="WP_075511943.1">
    <property type="nucleotide sequence ID" value="NZ_CP089224.1"/>
</dbReference>
<keyword evidence="2" id="KW-1133">Transmembrane helix</keyword>
<dbReference type="AlphaFoldDB" id="A0A163Y942"/>
<sequence>MSTKREARVPGNRRGSDRRGGGDSPAATNRHTAADSASRRSRAGKATAPRREARMPKSGPQTSPMPRPVDRPARPKNTSQAKARAKARKAKAPKVVRPKLSERLAVRLASIDLRPRTLLSKVPFVVLVIGSLGVGLALTLWLSTDAAERSYQLSHARERTRILQQQKEALERDVREAGSAPALAEAARKQGMIPTRDTAHLVQAPDGNWVVVGTPKPADGVPPPPLNTKLPEEGPPPPPKPPVVPPEVPVRVLPGPGDPAPPARSGPQLLPRTPDGASTLGADSNHLPGQLPGVPGQLPGVPGQVAVPGQLPGVPGQLPGVPGQELQPPAPAGSAPAAPVQLPGQGPALVPAPVPAEVPMPLQSGTAPPVLGVPPAPAAPAPPVTVHAPQPIPLPAPSNGEQFAPVTPTGPAAPGGPR</sequence>
<gene>
    <name evidence="3" type="ORF">A4G28_02365</name>
</gene>
<dbReference type="EMBL" id="LWCI01000130">
    <property type="protein sequence ID" value="KZS60202.1"/>
    <property type="molecule type" value="Genomic_DNA"/>
</dbReference>
<feature type="compositionally biased region" description="Low complexity" evidence="1">
    <location>
        <begin position="287"/>
        <end position="349"/>
    </location>
</feature>
<reference evidence="4" key="1">
    <citation type="submission" date="2016-04" db="EMBL/GenBank/DDBJ databases">
        <authorList>
            <person name="Strapagiel D."/>
            <person name="Borowka P."/>
            <person name="Marciniak B."/>
            <person name="Bakula Z."/>
            <person name="Van Ingen J."/>
            <person name="Safianowska A."/>
            <person name="Dziadek J."/>
            <person name="Jagielski T."/>
        </authorList>
    </citation>
    <scope>NUCLEOTIDE SEQUENCE [LARGE SCALE GENOMIC DNA]</scope>
    <source>
        <strain evidence="4">1010001458</strain>
    </source>
</reference>
<evidence type="ECO:0000256" key="1">
    <source>
        <dbReference type="SAM" id="MobiDB-lite"/>
    </source>
</evidence>